<sequence length="41" mass="4669">MLGLPQEKASLHVYSIIYMYLESVSTIYSRSKDIAFLLLAC</sequence>
<gene>
    <name evidence="1" type="ORF">EPHNCH_1037</name>
</gene>
<comment type="caution">
    <text evidence="1">The sequence shown here is derived from an EMBL/GenBank/DDBJ whole genome shotgun (WGS) entry which is preliminary data.</text>
</comment>
<reference evidence="1 2" key="1">
    <citation type="submission" date="2015-01" db="EMBL/GenBank/DDBJ databases">
        <title>Genome Sequencing of Rickettsiales.</title>
        <authorList>
            <person name="Daugherty S.C."/>
            <person name="Su Q."/>
            <person name="Abolude K."/>
            <person name="Beier-Sexton M."/>
            <person name="Carlyon J.A."/>
            <person name="Carter R."/>
            <person name="Day N.P."/>
            <person name="Dumler S.J."/>
            <person name="Dyachenko V."/>
            <person name="Godinez A."/>
            <person name="Kurtti T.J."/>
            <person name="Lichay M."/>
            <person name="Mullins K.E."/>
            <person name="Ott S."/>
            <person name="Pappas-Brown V."/>
            <person name="Paris D.H."/>
            <person name="Patel P."/>
            <person name="Richards A.L."/>
            <person name="Sadzewicz L."/>
            <person name="Sears K."/>
            <person name="Seidman D."/>
            <person name="Sengamalay N."/>
            <person name="Stenos J."/>
            <person name="Tallon L.J."/>
            <person name="Vincent G."/>
            <person name="Fraser C.M."/>
            <person name="Munderloh U."/>
            <person name="Dunning-Hotopp J.C."/>
        </authorList>
    </citation>
    <scope>NUCLEOTIDE SEQUENCE [LARGE SCALE GENOMIC DNA]</scope>
    <source>
        <strain evidence="1 2">NCH-1</strain>
    </source>
</reference>
<dbReference type="AlphaFoldDB" id="A0A0F3N4Q7"/>
<dbReference type="EMBL" id="LANT01000008">
    <property type="protein sequence ID" value="KJV63045.1"/>
    <property type="molecule type" value="Genomic_DNA"/>
</dbReference>
<evidence type="ECO:0000313" key="1">
    <source>
        <dbReference type="EMBL" id="KJV63045.1"/>
    </source>
</evidence>
<accession>A0A0F3N4Q7</accession>
<evidence type="ECO:0000313" key="2">
    <source>
        <dbReference type="Proteomes" id="UP000033754"/>
    </source>
</evidence>
<proteinExistence type="predicted"/>
<protein>
    <submittedName>
        <fullName evidence="1">Uncharacterized protein</fullName>
    </submittedName>
</protein>
<dbReference type="Proteomes" id="UP000033754">
    <property type="component" value="Unassembled WGS sequence"/>
</dbReference>
<dbReference type="PATRIC" id="fig|1359161.3.peg.1160"/>
<name>A0A0F3N4Q7_ANAPH</name>
<organism evidence="1 2">
    <name type="scientific">Anaplasma phagocytophilum str. NCH-1</name>
    <dbReference type="NCBI Taxonomy" id="1359161"/>
    <lineage>
        <taxon>Bacteria</taxon>
        <taxon>Pseudomonadati</taxon>
        <taxon>Pseudomonadota</taxon>
        <taxon>Alphaproteobacteria</taxon>
        <taxon>Rickettsiales</taxon>
        <taxon>Anaplasmataceae</taxon>
        <taxon>Anaplasma</taxon>
        <taxon>phagocytophilum group</taxon>
    </lineage>
</organism>